<keyword evidence="3" id="KW-1185">Reference proteome</keyword>
<evidence type="ECO:0000313" key="2">
    <source>
        <dbReference type="EnsemblMetazoa" id="XP_050503627.1"/>
    </source>
</evidence>
<dbReference type="RefSeq" id="XP_050503627.1">
    <property type="nucleotide sequence ID" value="XM_050647670.1"/>
</dbReference>
<feature type="region of interest" description="Disordered" evidence="1">
    <location>
        <begin position="1"/>
        <end position="43"/>
    </location>
</feature>
<accession>A0ABM5K0B1</accession>
<organism evidence="2 3">
    <name type="scientific">Diabrotica virgifera virgifera</name>
    <name type="common">western corn rootworm</name>
    <dbReference type="NCBI Taxonomy" id="50390"/>
    <lineage>
        <taxon>Eukaryota</taxon>
        <taxon>Metazoa</taxon>
        <taxon>Ecdysozoa</taxon>
        <taxon>Arthropoda</taxon>
        <taxon>Hexapoda</taxon>
        <taxon>Insecta</taxon>
        <taxon>Pterygota</taxon>
        <taxon>Neoptera</taxon>
        <taxon>Endopterygota</taxon>
        <taxon>Coleoptera</taxon>
        <taxon>Polyphaga</taxon>
        <taxon>Cucujiformia</taxon>
        <taxon>Chrysomeloidea</taxon>
        <taxon>Chrysomelidae</taxon>
        <taxon>Galerucinae</taxon>
        <taxon>Diabroticina</taxon>
        <taxon>Diabroticites</taxon>
        <taxon>Diabrotica</taxon>
    </lineage>
</organism>
<dbReference type="Proteomes" id="UP001652700">
    <property type="component" value="Unplaced"/>
</dbReference>
<name>A0ABM5K0B1_DIAVI</name>
<reference evidence="2" key="1">
    <citation type="submission" date="2025-05" db="UniProtKB">
        <authorList>
            <consortium name="EnsemblMetazoa"/>
        </authorList>
    </citation>
    <scope>IDENTIFICATION</scope>
</reference>
<evidence type="ECO:0000256" key="1">
    <source>
        <dbReference type="SAM" id="MobiDB-lite"/>
    </source>
</evidence>
<feature type="compositionally biased region" description="Basic and acidic residues" evidence="1">
    <location>
        <begin position="1"/>
        <end position="30"/>
    </location>
</feature>
<dbReference type="EnsemblMetazoa" id="XM_050647670.1">
    <property type="protein sequence ID" value="XP_050503627.1"/>
    <property type="gene ID" value="LOC126882693"/>
</dbReference>
<proteinExistence type="predicted"/>
<protein>
    <submittedName>
        <fullName evidence="2">Uncharacterized protein</fullName>
    </submittedName>
</protein>
<dbReference type="GeneID" id="126882693"/>
<evidence type="ECO:0000313" key="3">
    <source>
        <dbReference type="Proteomes" id="UP001652700"/>
    </source>
</evidence>
<dbReference type="PANTHER" id="PTHR45823">
    <property type="entry name" value="T-SNARE COILED-COIL HOMOLOGY DOMAIN-CONTAINING PROTEIN"/>
    <property type="match status" value="1"/>
</dbReference>
<dbReference type="PANTHER" id="PTHR45823:SF1">
    <property type="entry name" value="T-SNARE COILED-COIL HOMOLOGY DOMAIN-CONTAINING PROTEIN"/>
    <property type="match status" value="1"/>
</dbReference>
<sequence>MKEDEEKRRQEEKEEKEQRREVKEKRRQEVEEMLSGKSNKIDILEEKQNSLDNRKEQQQNYLDNKIEQQQNYLHSKIDQQQNHLENKIKQQQNDLKQQQNDLKQQQNDLKYSLEKQIVELANKINSQASLSHIVSVTNVESKQTALSSSIVDPGTIRSSKILKPPTFDGQTAWETYRFQFKAAARANGWNENEMAASLVVSLRGQAATVLQFLPQGAPSYTSLVQACFRDKIWPATSKTGFPKSTES</sequence>